<comment type="caution">
    <text evidence="1">The sequence shown here is derived from an EMBL/GenBank/DDBJ whole genome shotgun (WGS) entry which is preliminary data.</text>
</comment>
<sequence length="115" mass="12737">MESKKLWKTAFPTMLTKITQFGMLVVTQAFIGRTGKLELAAYSIVQIIVVRLGQGTLGCQSATETMRASISSKAMPHDGYLLAAIMDRQFLYSNSPASCVYLLVTNLQATRTERR</sequence>
<proteinExistence type="predicted"/>
<gene>
    <name evidence="1" type="ORF">GH714_004509</name>
</gene>
<organism evidence="1 2">
    <name type="scientific">Hevea brasiliensis</name>
    <name type="common">Para rubber tree</name>
    <name type="synonym">Siphonia brasiliensis</name>
    <dbReference type="NCBI Taxonomy" id="3981"/>
    <lineage>
        <taxon>Eukaryota</taxon>
        <taxon>Viridiplantae</taxon>
        <taxon>Streptophyta</taxon>
        <taxon>Embryophyta</taxon>
        <taxon>Tracheophyta</taxon>
        <taxon>Spermatophyta</taxon>
        <taxon>Magnoliopsida</taxon>
        <taxon>eudicotyledons</taxon>
        <taxon>Gunneridae</taxon>
        <taxon>Pentapetalae</taxon>
        <taxon>rosids</taxon>
        <taxon>fabids</taxon>
        <taxon>Malpighiales</taxon>
        <taxon>Euphorbiaceae</taxon>
        <taxon>Crotonoideae</taxon>
        <taxon>Micrandreae</taxon>
        <taxon>Hevea</taxon>
    </lineage>
</organism>
<protein>
    <submittedName>
        <fullName evidence="1">Uncharacterized protein</fullName>
    </submittedName>
</protein>
<keyword evidence="2" id="KW-1185">Reference proteome</keyword>
<reference evidence="1 2" key="1">
    <citation type="journal article" date="2020" name="Mol. Plant">
        <title>The Chromosome-Based Rubber Tree Genome Provides New Insights into Spurge Genome Evolution and Rubber Biosynthesis.</title>
        <authorList>
            <person name="Liu J."/>
            <person name="Shi C."/>
            <person name="Shi C.C."/>
            <person name="Li W."/>
            <person name="Zhang Q.J."/>
            <person name="Zhang Y."/>
            <person name="Li K."/>
            <person name="Lu H.F."/>
            <person name="Shi C."/>
            <person name="Zhu S.T."/>
            <person name="Xiao Z.Y."/>
            <person name="Nan H."/>
            <person name="Yue Y."/>
            <person name="Zhu X.G."/>
            <person name="Wu Y."/>
            <person name="Hong X.N."/>
            <person name="Fan G.Y."/>
            <person name="Tong Y."/>
            <person name="Zhang D."/>
            <person name="Mao C.L."/>
            <person name="Liu Y.L."/>
            <person name="Hao S.J."/>
            <person name="Liu W.Q."/>
            <person name="Lv M.Q."/>
            <person name="Zhang H.B."/>
            <person name="Liu Y."/>
            <person name="Hu-Tang G.R."/>
            <person name="Wang J.P."/>
            <person name="Wang J.H."/>
            <person name="Sun Y.H."/>
            <person name="Ni S.B."/>
            <person name="Chen W.B."/>
            <person name="Zhang X.C."/>
            <person name="Jiao Y.N."/>
            <person name="Eichler E.E."/>
            <person name="Li G.H."/>
            <person name="Liu X."/>
            <person name="Gao L.Z."/>
        </authorList>
    </citation>
    <scope>NUCLEOTIDE SEQUENCE [LARGE SCALE GENOMIC DNA]</scope>
    <source>
        <strain evidence="2">cv. GT1</strain>
        <tissue evidence="1">Leaf</tissue>
    </source>
</reference>
<accession>A0A6A6KJP1</accession>
<dbReference type="AlphaFoldDB" id="A0A6A6KJP1"/>
<dbReference type="Proteomes" id="UP000467840">
    <property type="component" value="Chromosome 8"/>
</dbReference>
<name>A0A6A6KJP1_HEVBR</name>
<dbReference type="EMBL" id="JAAGAX010000016">
    <property type="protein sequence ID" value="KAF2288118.1"/>
    <property type="molecule type" value="Genomic_DNA"/>
</dbReference>
<evidence type="ECO:0000313" key="2">
    <source>
        <dbReference type="Proteomes" id="UP000467840"/>
    </source>
</evidence>
<evidence type="ECO:0000313" key="1">
    <source>
        <dbReference type="EMBL" id="KAF2288118.1"/>
    </source>
</evidence>